<reference evidence="1 2" key="1">
    <citation type="submission" date="2018-11" db="EMBL/GenBank/DDBJ databases">
        <title>Flavobacterium sp. nov., YIM 102796 draft genome.</title>
        <authorList>
            <person name="Li G."/>
            <person name="Jiang Y."/>
        </authorList>
    </citation>
    <scope>NUCLEOTIDE SEQUENCE [LARGE SCALE GENOMIC DNA]</scope>
    <source>
        <strain evidence="1 2">YIM 102796</strain>
    </source>
</reference>
<evidence type="ECO:0008006" key="3">
    <source>
        <dbReference type="Google" id="ProtNLM"/>
    </source>
</evidence>
<dbReference type="RefSeq" id="WP_203227752.1">
    <property type="nucleotide sequence ID" value="NZ_RQTJ01000078.1"/>
</dbReference>
<accession>A0A3P1AJ13</accession>
<dbReference type="AlphaFoldDB" id="A0A3P1AJ13"/>
<dbReference type="NCBIfam" id="NF038133">
    <property type="entry name" value="choice_anch_L"/>
    <property type="match status" value="1"/>
</dbReference>
<name>A0A3P1AJ13_9FLAO</name>
<gene>
    <name evidence="1" type="ORF">EG242_14740</name>
</gene>
<dbReference type="InterPro" id="IPR049804">
    <property type="entry name" value="Choice_anch_L"/>
</dbReference>
<protein>
    <recommendedName>
        <fullName evidence="3">PKD domain-containing protein</fullName>
    </recommendedName>
</protein>
<comment type="caution">
    <text evidence="1">The sequence shown here is derived from an EMBL/GenBank/DDBJ whole genome shotgun (WGS) entry which is preliminary data.</text>
</comment>
<feature type="non-terminal residue" evidence="1">
    <location>
        <position position="475"/>
    </location>
</feature>
<dbReference type="Proteomes" id="UP000268372">
    <property type="component" value="Unassembled WGS sequence"/>
</dbReference>
<keyword evidence="2" id="KW-1185">Reference proteome</keyword>
<sequence length="475" mass="51591">MRSKYLLILFLVTSLLGFSQQYNYVDIDNTYTAEQLVKDILVGAKCDLVSNVKFQYCDGSPGSKAIYPLGYFQKNGSTFPFEDGIVISTDRSEYMEGPTGNKNSFPLNNQYRWVGDQDLTDLINDAGGWPAGGGNDIRSASIDFEFIPMQNTVTFEYLFGSNSYQGCWGNCQNAALFGAWLIDTTTGVGENLAKVPNTNDPISIATVRDGNKLNTNCATSPNPQFFGDAYGNGPNMVPNLAAPVNLMGHTTAMQSLSANVIVGRKYRIKLAIIDFCSTGNHTSAVFFKAGSFDIGNLDLGAPVLVGDGNGLCVGDSHILKSGLDPILFTFEWFKDGIKIPGQTGPNLTVTETGDYSVKGFIPTVTNCVMESDPVRVEFYEYVSISAPQNLSVCPSAGLNTRFDLKDAVVGVTTNPNILFSFYATQQDAEDDTNAIPDLYTLANNASTPVTIWVRAYELNNPCPYVSSFTLSFLNC</sequence>
<evidence type="ECO:0000313" key="1">
    <source>
        <dbReference type="EMBL" id="RRA88966.1"/>
    </source>
</evidence>
<organism evidence="1 2">
    <name type="scientific">Paenimyroides viscosum</name>
    <dbReference type="NCBI Taxonomy" id="2488729"/>
    <lineage>
        <taxon>Bacteria</taxon>
        <taxon>Pseudomonadati</taxon>
        <taxon>Bacteroidota</taxon>
        <taxon>Flavobacteriia</taxon>
        <taxon>Flavobacteriales</taxon>
        <taxon>Flavobacteriaceae</taxon>
        <taxon>Paenimyroides</taxon>
    </lineage>
</organism>
<dbReference type="EMBL" id="RQTJ01000078">
    <property type="protein sequence ID" value="RRA88966.1"/>
    <property type="molecule type" value="Genomic_DNA"/>
</dbReference>
<proteinExistence type="predicted"/>
<evidence type="ECO:0000313" key="2">
    <source>
        <dbReference type="Proteomes" id="UP000268372"/>
    </source>
</evidence>